<keyword evidence="2" id="KW-1185">Reference proteome</keyword>
<protein>
    <submittedName>
        <fullName evidence="1">Uncharacterized protein</fullName>
    </submittedName>
</protein>
<gene>
    <name evidence="1" type="ORF">QFC19_002961</name>
</gene>
<sequence>MSQAHRERSLKQLFGSPAYLQALQRKKEWRRWSKFVKGVQVPLGLRFGDVGGREEVYEKEEWKERGERLLACARGIVQRSSLPPNSNRGTAGGAIVRLLQYGSSRREAPSNNTLSTTSSAGTRSSASTGTPEVPRSIRRIYERMLARVPVLRCAAVGTGADTVTEVEMGKQKRKGRGTEIGADTTGIRRDAGWSLAGHTAWIPPRASEEEMRWILGK</sequence>
<proteinExistence type="predicted"/>
<evidence type="ECO:0000313" key="1">
    <source>
        <dbReference type="EMBL" id="KAJ9106833.1"/>
    </source>
</evidence>
<name>A0ACC2W600_9TREE</name>
<organism evidence="1 2">
    <name type="scientific">Naganishia cerealis</name>
    <dbReference type="NCBI Taxonomy" id="610337"/>
    <lineage>
        <taxon>Eukaryota</taxon>
        <taxon>Fungi</taxon>
        <taxon>Dikarya</taxon>
        <taxon>Basidiomycota</taxon>
        <taxon>Agaricomycotina</taxon>
        <taxon>Tremellomycetes</taxon>
        <taxon>Filobasidiales</taxon>
        <taxon>Filobasidiaceae</taxon>
        <taxon>Naganishia</taxon>
    </lineage>
</organism>
<evidence type="ECO:0000313" key="2">
    <source>
        <dbReference type="Proteomes" id="UP001241377"/>
    </source>
</evidence>
<accession>A0ACC2W600</accession>
<reference evidence="1" key="1">
    <citation type="submission" date="2023-04" db="EMBL/GenBank/DDBJ databases">
        <title>Draft Genome sequencing of Naganishia species isolated from polar environments using Oxford Nanopore Technology.</title>
        <authorList>
            <person name="Leo P."/>
            <person name="Venkateswaran K."/>
        </authorList>
    </citation>
    <scope>NUCLEOTIDE SEQUENCE</scope>
    <source>
        <strain evidence="1">MNA-CCFEE 5261</strain>
    </source>
</reference>
<dbReference type="EMBL" id="JASBWR010000027">
    <property type="protein sequence ID" value="KAJ9106833.1"/>
    <property type="molecule type" value="Genomic_DNA"/>
</dbReference>
<dbReference type="Proteomes" id="UP001241377">
    <property type="component" value="Unassembled WGS sequence"/>
</dbReference>
<comment type="caution">
    <text evidence="1">The sequence shown here is derived from an EMBL/GenBank/DDBJ whole genome shotgun (WGS) entry which is preliminary data.</text>
</comment>